<accession>A0ABQ2M1A5</accession>
<evidence type="ECO:0000313" key="2">
    <source>
        <dbReference type="EMBL" id="GGO45668.1"/>
    </source>
</evidence>
<dbReference type="Gene3D" id="1.10.3450.10">
    <property type="entry name" value="TTHA0068-like"/>
    <property type="match status" value="1"/>
</dbReference>
<evidence type="ECO:0000256" key="1">
    <source>
        <dbReference type="SAM" id="MobiDB-lite"/>
    </source>
</evidence>
<gene>
    <name evidence="2" type="ORF">GCM10012287_14160</name>
</gene>
<dbReference type="Proteomes" id="UP000631535">
    <property type="component" value="Unassembled WGS sequence"/>
</dbReference>
<dbReference type="EMBL" id="BMMP01000003">
    <property type="protein sequence ID" value="GGO45668.1"/>
    <property type="molecule type" value="Genomic_DNA"/>
</dbReference>
<feature type="compositionally biased region" description="Basic and acidic residues" evidence="1">
    <location>
        <begin position="31"/>
        <end position="48"/>
    </location>
</feature>
<dbReference type="InterPro" id="IPR005500">
    <property type="entry name" value="DUF309"/>
</dbReference>
<reference evidence="3" key="1">
    <citation type="journal article" date="2019" name="Int. J. Syst. Evol. Microbiol.">
        <title>The Global Catalogue of Microorganisms (GCM) 10K type strain sequencing project: providing services to taxonomists for standard genome sequencing and annotation.</title>
        <authorList>
            <consortium name="The Broad Institute Genomics Platform"/>
            <consortium name="The Broad Institute Genome Sequencing Center for Infectious Disease"/>
            <person name="Wu L."/>
            <person name="Ma J."/>
        </authorList>
    </citation>
    <scope>NUCLEOTIDE SEQUENCE [LARGE SCALE GENOMIC DNA]</scope>
    <source>
        <strain evidence="3">CGMCC 4.7178</strain>
    </source>
</reference>
<feature type="region of interest" description="Disordered" evidence="1">
    <location>
        <begin position="31"/>
        <end position="102"/>
    </location>
</feature>
<comment type="caution">
    <text evidence="2">The sequence shown here is derived from an EMBL/GenBank/DDBJ whole genome shotgun (WGS) entry which is preliminary data.</text>
</comment>
<organism evidence="2 3">
    <name type="scientific">Streptomyces daqingensis</name>
    <dbReference type="NCBI Taxonomy" id="1472640"/>
    <lineage>
        <taxon>Bacteria</taxon>
        <taxon>Bacillati</taxon>
        <taxon>Actinomycetota</taxon>
        <taxon>Actinomycetes</taxon>
        <taxon>Kitasatosporales</taxon>
        <taxon>Streptomycetaceae</taxon>
        <taxon>Streptomyces</taxon>
    </lineage>
</organism>
<dbReference type="PANTHER" id="PTHR34796">
    <property type="entry name" value="EXPRESSED PROTEIN"/>
    <property type="match status" value="1"/>
</dbReference>
<evidence type="ECO:0008006" key="4">
    <source>
        <dbReference type="Google" id="ProtNLM"/>
    </source>
</evidence>
<protein>
    <recommendedName>
        <fullName evidence="4">DUF309 domain-containing protein</fullName>
    </recommendedName>
</protein>
<feature type="compositionally biased region" description="Basic and acidic residues" evidence="1">
    <location>
        <begin position="63"/>
        <end position="80"/>
    </location>
</feature>
<feature type="region of interest" description="Disordered" evidence="1">
    <location>
        <begin position="198"/>
        <end position="221"/>
    </location>
</feature>
<dbReference type="InterPro" id="IPR023203">
    <property type="entry name" value="TTHA0068_sf"/>
</dbReference>
<dbReference type="PANTHER" id="PTHR34796:SF1">
    <property type="entry name" value="EXPRESSED PROTEIN"/>
    <property type="match status" value="1"/>
</dbReference>
<dbReference type="SUPFAM" id="SSF140663">
    <property type="entry name" value="TTHA0068-like"/>
    <property type="match status" value="1"/>
</dbReference>
<dbReference type="RefSeq" id="WP_229711668.1">
    <property type="nucleotide sequence ID" value="NZ_BMMP01000003.1"/>
</dbReference>
<dbReference type="Pfam" id="PF03745">
    <property type="entry name" value="DUF309"/>
    <property type="match status" value="1"/>
</dbReference>
<name>A0ABQ2M1A5_9ACTN</name>
<proteinExistence type="predicted"/>
<evidence type="ECO:0000313" key="3">
    <source>
        <dbReference type="Proteomes" id="UP000631535"/>
    </source>
</evidence>
<sequence length="221" mass="23626">MQGSDEREGGEPACWLNQVCEECGRVREQPGRADCEHCGHDPAADRPEAGAGTPSGGRRRERRDRDPEGKARNARPRDGLGRPLPYGEEGVARQPEGVVRTPNETLGEAQRLLDEGKPFHAHEVFEDAWKSAPEQERPLWKGLAQIAVGVTHLARGNTTGGARLLLRGADGIAPWAAGPPHGIDVAAVESWARQTADGIEGRATSGPVTVRPPSLRGTPAV</sequence>
<keyword evidence="3" id="KW-1185">Reference proteome</keyword>